<dbReference type="PANTHER" id="PTHR14097:SF7">
    <property type="entry name" value="OXIDOREDUCTASE HTATIP2"/>
    <property type="match status" value="1"/>
</dbReference>
<comment type="caution">
    <text evidence="2">The sequence shown here is derived from an EMBL/GenBank/DDBJ whole genome shotgun (WGS) entry which is preliminary data.</text>
</comment>
<dbReference type="SUPFAM" id="SSF51735">
    <property type="entry name" value="NAD(P)-binding Rossmann-fold domains"/>
    <property type="match status" value="1"/>
</dbReference>
<dbReference type="InterPro" id="IPR036291">
    <property type="entry name" value="NAD(P)-bd_dom_sf"/>
</dbReference>
<reference evidence="2 3" key="1">
    <citation type="submission" date="2024-03" db="EMBL/GenBank/DDBJ databases">
        <authorList>
            <person name="Jo J.-H."/>
        </authorList>
    </citation>
    <scope>NUCLEOTIDE SEQUENCE [LARGE SCALE GENOMIC DNA]</scope>
    <source>
        <strain evidence="2 3">PS1R-30</strain>
    </source>
</reference>
<dbReference type="Pfam" id="PF13460">
    <property type="entry name" value="NAD_binding_10"/>
    <property type="match status" value="1"/>
</dbReference>
<gene>
    <name evidence="2" type="ORF">WG901_02245</name>
</gene>
<proteinExistence type="predicted"/>
<dbReference type="Gene3D" id="3.40.50.720">
    <property type="entry name" value="NAD(P)-binding Rossmann-like Domain"/>
    <property type="match status" value="1"/>
</dbReference>
<name>A0ABU8RRS4_9SPHN</name>
<dbReference type="PANTHER" id="PTHR14097">
    <property type="entry name" value="OXIDOREDUCTASE HTATIP2"/>
    <property type="match status" value="1"/>
</dbReference>
<protein>
    <submittedName>
        <fullName evidence="2">NAD(P)H-binding protein</fullName>
    </submittedName>
</protein>
<dbReference type="RefSeq" id="WP_339585390.1">
    <property type="nucleotide sequence ID" value="NZ_JBBHJZ010000001.1"/>
</dbReference>
<evidence type="ECO:0000259" key="1">
    <source>
        <dbReference type="Pfam" id="PF13460"/>
    </source>
</evidence>
<dbReference type="InterPro" id="IPR016040">
    <property type="entry name" value="NAD(P)-bd_dom"/>
</dbReference>
<evidence type="ECO:0000313" key="3">
    <source>
        <dbReference type="Proteomes" id="UP001361239"/>
    </source>
</evidence>
<accession>A0ABU8RRS4</accession>
<keyword evidence="3" id="KW-1185">Reference proteome</keyword>
<organism evidence="2 3">
    <name type="scientific">Novosphingobium anseongense</name>
    <dbReference type="NCBI Taxonomy" id="3133436"/>
    <lineage>
        <taxon>Bacteria</taxon>
        <taxon>Pseudomonadati</taxon>
        <taxon>Pseudomonadota</taxon>
        <taxon>Alphaproteobacteria</taxon>
        <taxon>Sphingomonadales</taxon>
        <taxon>Sphingomonadaceae</taxon>
        <taxon>Novosphingobium</taxon>
    </lineage>
</organism>
<sequence>MKPIRICLVGATGLVGSRMIEKAVMRPDLRLIGVARREVALPPGARMEMLIADPDNWGDAIAAANAKVLVCALGTTFAKADRDEATFRAVDQDLVLACARHAKAAGIGHMILVSSVGADRASRSFYLRVKGETEDALAKVGLARLDILRPGLIRGPRQERRLGERIAMLASPLTDLLFHGGLRRYRSTRADTLAEAVFALAREKAAGRFVHEYDAIRYAIRRARG</sequence>
<dbReference type="EMBL" id="JBBHJZ010000001">
    <property type="protein sequence ID" value="MEJ5975441.1"/>
    <property type="molecule type" value="Genomic_DNA"/>
</dbReference>
<dbReference type="Proteomes" id="UP001361239">
    <property type="component" value="Unassembled WGS sequence"/>
</dbReference>
<evidence type="ECO:0000313" key="2">
    <source>
        <dbReference type="EMBL" id="MEJ5975441.1"/>
    </source>
</evidence>
<feature type="domain" description="NAD(P)-binding" evidence="1">
    <location>
        <begin position="10"/>
        <end position="151"/>
    </location>
</feature>